<dbReference type="RefSeq" id="WP_037923565.1">
    <property type="nucleotide sequence ID" value="NZ_CP054599.1"/>
</dbReference>
<reference evidence="4 5" key="1">
    <citation type="submission" date="2014-01" db="EMBL/GenBank/DDBJ databases">
        <title>Sulfitobacter sp. H3 (MCCC 1A00686) Genome Sequencing.</title>
        <authorList>
            <person name="Lai Q."/>
            <person name="Hong Z."/>
        </authorList>
    </citation>
    <scope>NUCLEOTIDE SEQUENCE [LARGE SCALE GENOMIC DNA]</scope>
    <source>
        <strain evidence="4 5">H3</strain>
    </source>
</reference>
<evidence type="ECO:0000256" key="3">
    <source>
        <dbReference type="ARBA" id="ARBA00023186"/>
    </source>
</evidence>
<sequence length="88" mass="10316">MSERHEHRLKRLKMRSMRRGIKEMDIILSAYADDTLHTMDDAALTLYDDMLNENDQDLYQWVTGQAEAPERFRALIGRISLQFQGETG</sequence>
<keyword evidence="3" id="KW-0143">Chaperone</keyword>
<proteinExistence type="inferred from homology"/>
<dbReference type="InterPro" id="IPR036714">
    <property type="entry name" value="SDH_sf"/>
</dbReference>
<gene>
    <name evidence="4" type="ORF">SUH3_13245</name>
</gene>
<evidence type="ECO:0000256" key="1">
    <source>
        <dbReference type="ARBA" id="ARBA00008571"/>
    </source>
</evidence>
<dbReference type="GeneID" id="68869368"/>
<dbReference type="PANTHER" id="PTHR12469">
    <property type="entry name" value="PROTEIN EMI5 HOMOLOG, MITOCHONDRIAL"/>
    <property type="match status" value="1"/>
</dbReference>
<dbReference type="PANTHER" id="PTHR12469:SF2">
    <property type="entry name" value="SUCCINATE DEHYDROGENASE ASSEMBLY FACTOR 2, MITOCHONDRIAL"/>
    <property type="match status" value="1"/>
</dbReference>
<dbReference type="Gene3D" id="1.10.150.250">
    <property type="entry name" value="Flavinator of succinate dehydrogenase"/>
    <property type="match status" value="1"/>
</dbReference>
<dbReference type="Proteomes" id="UP000027746">
    <property type="component" value="Unassembled WGS sequence"/>
</dbReference>
<accession>A0A073J149</accession>
<evidence type="ECO:0000256" key="2">
    <source>
        <dbReference type="ARBA" id="ARBA00019418"/>
    </source>
</evidence>
<dbReference type="GO" id="GO:0006099">
    <property type="term" value="P:tricarboxylic acid cycle"/>
    <property type="evidence" value="ECO:0007669"/>
    <property type="project" value="TreeGrafter"/>
</dbReference>
<dbReference type="FunFam" id="1.10.150.250:FF:000002">
    <property type="entry name" value="Succinate dehydrogenase assembly factor 2, mitochondrial"/>
    <property type="match status" value="1"/>
</dbReference>
<dbReference type="EMBL" id="JAMD01000003">
    <property type="protein sequence ID" value="KEJ96323.1"/>
    <property type="molecule type" value="Genomic_DNA"/>
</dbReference>
<comment type="similarity">
    <text evidence="1">Belongs to the SdhE FAD assembly factor family.</text>
</comment>
<dbReference type="OrthoDB" id="9807264at2"/>
<name>A0A073J149_9RHOB</name>
<dbReference type="AlphaFoldDB" id="A0A073J149"/>
<comment type="caution">
    <text evidence="4">The sequence shown here is derived from an EMBL/GenBank/DDBJ whole genome shotgun (WGS) entry which is preliminary data.</text>
</comment>
<organism evidence="4 5">
    <name type="scientific">Pseudosulfitobacter pseudonitzschiae</name>
    <dbReference type="NCBI Taxonomy" id="1402135"/>
    <lineage>
        <taxon>Bacteria</taxon>
        <taxon>Pseudomonadati</taxon>
        <taxon>Pseudomonadota</taxon>
        <taxon>Alphaproteobacteria</taxon>
        <taxon>Rhodobacterales</taxon>
        <taxon>Roseobacteraceae</taxon>
        <taxon>Pseudosulfitobacter</taxon>
    </lineage>
</organism>
<protein>
    <recommendedName>
        <fullName evidence="2">FAD assembly factor SdhE</fullName>
    </recommendedName>
</protein>
<dbReference type="SUPFAM" id="SSF109910">
    <property type="entry name" value="YgfY-like"/>
    <property type="match status" value="1"/>
</dbReference>
<evidence type="ECO:0000313" key="4">
    <source>
        <dbReference type="EMBL" id="KEJ96323.1"/>
    </source>
</evidence>
<dbReference type="Pfam" id="PF03937">
    <property type="entry name" value="Sdh5"/>
    <property type="match status" value="1"/>
</dbReference>
<keyword evidence="5" id="KW-1185">Reference proteome</keyword>
<dbReference type="InterPro" id="IPR005631">
    <property type="entry name" value="SDH"/>
</dbReference>
<evidence type="ECO:0000313" key="5">
    <source>
        <dbReference type="Proteomes" id="UP000027746"/>
    </source>
</evidence>